<dbReference type="GO" id="GO:0005886">
    <property type="term" value="C:plasma membrane"/>
    <property type="evidence" value="ECO:0007669"/>
    <property type="project" value="TreeGrafter"/>
</dbReference>
<keyword evidence="8" id="KW-1185">Reference proteome</keyword>
<evidence type="ECO:0000256" key="3">
    <source>
        <dbReference type="ARBA" id="ARBA00022692"/>
    </source>
</evidence>
<accession>A0AAV4XKY0</accession>
<keyword evidence="5 6" id="KW-0472">Membrane</keyword>
<dbReference type="Proteomes" id="UP001054945">
    <property type="component" value="Unassembled WGS sequence"/>
</dbReference>
<comment type="similarity">
    <text evidence="2">Belongs to the SLC13A/DASS transporter (TC 2.A.47) family. NADC subfamily.</text>
</comment>
<feature type="transmembrane region" description="Helical" evidence="6">
    <location>
        <begin position="25"/>
        <end position="42"/>
    </location>
</feature>
<evidence type="ECO:0000256" key="5">
    <source>
        <dbReference type="ARBA" id="ARBA00023136"/>
    </source>
</evidence>
<comment type="subcellular location">
    <subcellularLocation>
        <location evidence="1">Membrane</location>
        <topology evidence="1">Multi-pass membrane protein</topology>
    </subcellularLocation>
</comment>
<proteinExistence type="inferred from homology"/>
<evidence type="ECO:0000256" key="2">
    <source>
        <dbReference type="ARBA" id="ARBA00006772"/>
    </source>
</evidence>
<dbReference type="Pfam" id="PF00939">
    <property type="entry name" value="Na_sulph_symp"/>
    <property type="match status" value="1"/>
</dbReference>
<organism evidence="7 8">
    <name type="scientific">Caerostris extrusa</name>
    <name type="common">Bark spider</name>
    <name type="synonym">Caerostris bankana</name>
    <dbReference type="NCBI Taxonomy" id="172846"/>
    <lineage>
        <taxon>Eukaryota</taxon>
        <taxon>Metazoa</taxon>
        <taxon>Ecdysozoa</taxon>
        <taxon>Arthropoda</taxon>
        <taxon>Chelicerata</taxon>
        <taxon>Arachnida</taxon>
        <taxon>Araneae</taxon>
        <taxon>Araneomorphae</taxon>
        <taxon>Entelegynae</taxon>
        <taxon>Araneoidea</taxon>
        <taxon>Araneidae</taxon>
        <taxon>Caerostris</taxon>
    </lineage>
</organism>
<dbReference type="AlphaFoldDB" id="A0AAV4XKY0"/>
<protein>
    <submittedName>
        <fullName evidence="7">Uncharacterized protein</fullName>
    </submittedName>
</protein>
<dbReference type="GO" id="GO:0015141">
    <property type="term" value="F:succinate transmembrane transporter activity"/>
    <property type="evidence" value="ECO:0007669"/>
    <property type="project" value="TreeGrafter"/>
</dbReference>
<feature type="transmembrane region" description="Helical" evidence="6">
    <location>
        <begin position="100"/>
        <end position="116"/>
    </location>
</feature>
<gene>
    <name evidence="7" type="primary">Slc13a2</name>
    <name evidence="7" type="ORF">CEXT_424511</name>
</gene>
<dbReference type="GO" id="GO:0015137">
    <property type="term" value="F:citrate transmembrane transporter activity"/>
    <property type="evidence" value="ECO:0007669"/>
    <property type="project" value="TreeGrafter"/>
</dbReference>
<dbReference type="EMBL" id="BPLR01017833">
    <property type="protein sequence ID" value="GIY94865.1"/>
    <property type="molecule type" value="Genomic_DNA"/>
</dbReference>
<feature type="transmembrane region" description="Helical" evidence="6">
    <location>
        <begin position="62"/>
        <end position="80"/>
    </location>
</feature>
<reference evidence="7 8" key="1">
    <citation type="submission" date="2021-06" db="EMBL/GenBank/DDBJ databases">
        <title>Caerostris extrusa draft genome.</title>
        <authorList>
            <person name="Kono N."/>
            <person name="Arakawa K."/>
        </authorList>
    </citation>
    <scope>NUCLEOTIDE SEQUENCE [LARGE SCALE GENOMIC DNA]</scope>
</reference>
<dbReference type="PANTHER" id="PTHR10283">
    <property type="entry name" value="SOLUTE CARRIER FAMILY 13 MEMBER"/>
    <property type="match status" value="1"/>
</dbReference>
<evidence type="ECO:0000313" key="8">
    <source>
        <dbReference type="Proteomes" id="UP001054945"/>
    </source>
</evidence>
<dbReference type="InterPro" id="IPR001898">
    <property type="entry name" value="SLC13A/DASS"/>
</dbReference>
<evidence type="ECO:0000313" key="7">
    <source>
        <dbReference type="EMBL" id="GIY94865.1"/>
    </source>
</evidence>
<dbReference type="PANTHER" id="PTHR10283:SF82">
    <property type="entry name" value="SOLUTE CARRIER FAMILY 13 MEMBER 2"/>
    <property type="match status" value="1"/>
</dbReference>
<evidence type="ECO:0000256" key="4">
    <source>
        <dbReference type="ARBA" id="ARBA00022989"/>
    </source>
</evidence>
<keyword evidence="4 6" id="KW-1133">Transmembrane helix</keyword>
<name>A0AAV4XKY0_CAEEX</name>
<evidence type="ECO:0000256" key="1">
    <source>
        <dbReference type="ARBA" id="ARBA00004141"/>
    </source>
</evidence>
<evidence type="ECO:0000256" key="6">
    <source>
        <dbReference type="SAM" id="Phobius"/>
    </source>
</evidence>
<sequence length="131" mass="14875">MPPPPQNSKEDTMIIIMMVHSQHRFHESAVLCLFVLLVLLWTFREPKFMSGWADLISTETRIGDAVPAVAILFLLFLFPAEPWRIRDSPALLKWSAVQSKVPWGLIILLGGGFALAKKEPRYCEAGHIRCF</sequence>
<keyword evidence="3 6" id="KW-0812">Transmembrane</keyword>
<comment type="caution">
    <text evidence="7">The sequence shown here is derived from an EMBL/GenBank/DDBJ whole genome shotgun (WGS) entry which is preliminary data.</text>
</comment>